<evidence type="ECO:0008006" key="5">
    <source>
        <dbReference type="Google" id="ProtNLM"/>
    </source>
</evidence>
<dbReference type="InterPro" id="IPR006660">
    <property type="entry name" value="Arsenate_reductase-like"/>
</dbReference>
<evidence type="ECO:0000313" key="3">
    <source>
        <dbReference type="EMBL" id="EYD71040.1"/>
    </source>
</evidence>
<protein>
    <recommendedName>
        <fullName evidence="5">Arsenate reductase</fullName>
    </recommendedName>
</protein>
<dbReference type="PROSITE" id="PS51353">
    <property type="entry name" value="ARSC"/>
    <property type="match status" value="1"/>
</dbReference>
<keyword evidence="4" id="KW-1185">Reference proteome</keyword>
<dbReference type="eggNOG" id="COG1393">
    <property type="taxonomic scope" value="Bacteria"/>
</dbReference>
<dbReference type="EMBL" id="APGJ01000007">
    <property type="protein sequence ID" value="EYD71040.1"/>
    <property type="molecule type" value="Genomic_DNA"/>
</dbReference>
<evidence type="ECO:0000256" key="2">
    <source>
        <dbReference type="PROSITE-ProRule" id="PRU01282"/>
    </source>
</evidence>
<dbReference type="PANTHER" id="PTHR30041">
    <property type="entry name" value="ARSENATE REDUCTASE"/>
    <property type="match status" value="1"/>
</dbReference>
<dbReference type="InterPro" id="IPR036249">
    <property type="entry name" value="Thioredoxin-like_sf"/>
</dbReference>
<accession>A0A017H9T6</accession>
<dbReference type="HOGENOM" id="CLU_116644_2_2_5"/>
<dbReference type="Proteomes" id="UP000025047">
    <property type="component" value="Unassembled WGS sequence"/>
</dbReference>
<dbReference type="AlphaFoldDB" id="A0A017H9T6"/>
<dbReference type="SUPFAM" id="SSF52833">
    <property type="entry name" value="Thioredoxin-like"/>
    <property type="match status" value="1"/>
</dbReference>
<proteinExistence type="inferred from homology"/>
<comment type="similarity">
    <text evidence="1 2">Belongs to the ArsC family.</text>
</comment>
<evidence type="ECO:0000256" key="1">
    <source>
        <dbReference type="ARBA" id="ARBA00007198"/>
    </source>
</evidence>
<sequence length="102" mass="11190">MEKNMRVLGLKNCDKTRAAMKALKAQGHDPVLVDVRAEPLAAEEREAIVAAFGDRAINRSSTTWRGLSDDEKARPVAGLLEDHPALLKRPVIEEGGVYRQGL</sequence>
<reference evidence="3 4" key="1">
    <citation type="submission" date="2013-03" db="EMBL/GenBank/DDBJ databases">
        <authorList>
            <person name="Fiebig A."/>
            <person name="Goeker M."/>
            <person name="Klenk H.-P.P."/>
        </authorList>
    </citation>
    <scope>NUCLEOTIDE SEQUENCE [LARGE SCALE GENOMIC DNA]</scope>
    <source>
        <strain evidence="3 4">DSM 17492</strain>
    </source>
</reference>
<dbReference type="PANTHER" id="PTHR30041:SF8">
    <property type="entry name" value="PROTEIN YFFB"/>
    <property type="match status" value="1"/>
</dbReference>
<gene>
    <name evidence="3" type="ORF">Lokhon_02685</name>
</gene>
<dbReference type="Pfam" id="PF03960">
    <property type="entry name" value="ArsC"/>
    <property type="match status" value="1"/>
</dbReference>
<dbReference type="STRING" id="1122180.Lokhon_02685"/>
<organism evidence="3 4">
    <name type="scientific">Limimaricola hongkongensis DSM 17492</name>
    <dbReference type="NCBI Taxonomy" id="1122180"/>
    <lineage>
        <taxon>Bacteria</taxon>
        <taxon>Pseudomonadati</taxon>
        <taxon>Pseudomonadota</taxon>
        <taxon>Alphaproteobacteria</taxon>
        <taxon>Rhodobacterales</taxon>
        <taxon>Paracoccaceae</taxon>
        <taxon>Limimaricola</taxon>
    </lineage>
</organism>
<dbReference type="Gene3D" id="3.40.30.10">
    <property type="entry name" value="Glutaredoxin"/>
    <property type="match status" value="1"/>
</dbReference>
<name>A0A017H9T6_9RHOB</name>
<dbReference type="PATRIC" id="fig|1122180.6.peg.2668"/>
<evidence type="ECO:0000313" key="4">
    <source>
        <dbReference type="Proteomes" id="UP000025047"/>
    </source>
</evidence>
<comment type="caution">
    <text evidence="3">The sequence shown here is derived from an EMBL/GenBank/DDBJ whole genome shotgun (WGS) entry which is preliminary data.</text>
</comment>